<reference evidence="2" key="1">
    <citation type="journal article" date="2015" name="Nat. Genet.">
        <title>The genome and transcriptome of the zoonotic hookworm Ancylostoma ceylanicum identify infection-specific gene families.</title>
        <authorList>
            <person name="Schwarz E.M."/>
            <person name="Hu Y."/>
            <person name="Antoshechkin I."/>
            <person name="Miller M.M."/>
            <person name="Sternberg P.W."/>
            <person name="Aroian R.V."/>
        </authorList>
    </citation>
    <scope>NUCLEOTIDE SEQUENCE</scope>
    <source>
        <strain evidence="2">HY135</strain>
    </source>
</reference>
<name>A0A016TRL5_9BILA</name>
<proteinExistence type="predicted"/>
<evidence type="ECO:0000313" key="1">
    <source>
        <dbReference type="EMBL" id="EYC05292.1"/>
    </source>
</evidence>
<dbReference type="OrthoDB" id="1920064at2759"/>
<evidence type="ECO:0000313" key="2">
    <source>
        <dbReference type="Proteomes" id="UP000024635"/>
    </source>
</evidence>
<comment type="caution">
    <text evidence="1">The sequence shown here is derived from an EMBL/GenBank/DDBJ whole genome shotgun (WGS) entry which is preliminary data.</text>
</comment>
<dbReference type="AlphaFoldDB" id="A0A016TRL5"/>
<sequence>MNQNEPAIEEVRIVEMIRVDCHVDRLERCQPGPSTSLSWGRCENEATFENPAFYEAPFENCIVGRTKKTKSIPRLRQFQ</sequence>
<gene>
    <name evidence="1" type="primary">Acey_s0083.g1683</name>
    <name evidence="1" type="ORF">Y032_0083g1683</name>
</gene>
<dbReference type="Proteomes" id="UP000024635">
    <property type="component" value="Unassembled WGS sequence"/>
</dbReference>
<protein>
    <submittedName>
        <fullName evidence="1">Uncharacterized protein</fullName>
    </submittedName>
</protein>
<keyword evidence="2" id="KW-1185">Reference proteome</keyword>
<dbReference type="EMBL" id="JARK01001419">
    <property type="protein sequence ID" value="EYC05292.1"/>
    <property type="molecule type" value="Genomic_DNA"/>
</dbReference>
<organism evidence="1 2">
    <name type="scientific">Ancylostoma ceylanicum</name>
    <dbReference type="NCBI Taxonomy" id="53326"/>
    <lineage>
        <taxon>Eukaryota</taxon>
        <taxon>Metazoa</taxon>
        <taxon>Ecdysozoa</taxon>
        <taxon>Nematoda</taxon>
        <taxon>Chromadorea</taxon>
        <taxon>Rhabditida</taxon>
        <taxon>Rhabditina</taxon>
        <taxon>Rhabditomorpha</taxon>
        <taxon>Strongyloidea</taxon>
        <taxon>Ancylostomatidae</taxon>
        <taxon>Ancylostomatinae</taxon>
        <taxon>Ancylostoma</taxon>
    </lineage>
</organism>
<accession>A0A016TRL5</accession>